<sequence>MGAGKFHIARYVMDEATGAYVADGAVRSLEDDFGFCRYKSITGINAIGKQKGVYTESYPESDSLRVYVDPSARQEATSSTLSVCVFGSNPSLPSTLSTEELIKAAEDSWHELVGFLRGGLILWTDDYRQRKALFVLQDAIEPTTDSIKGLPYLDCQVKLQNIFGETFGIADETIENWLKLGGKGG</sequence>
<proteinExistence type="predicted"/>
<accession>A0A8S5QKF8</accession>
<name>A0A8S5QKF8_9CAUD</name>
<dbReference type="EMBL" id="BK015684">
    <property type="protein sequence ID" value="DAE19735.1"/>
    <property type="molecule type" value="Genomic_DNA"/>
</dbReference>
<evidence type="ECO:0000313" key="1">
    <source>
        <dbReference type="EMBL" id="DAE19735.1"/>
    </source>
</evidence>
<organism evidence="1">
    <name type="scientific">Myoviridae sp. ctuID12</name>
    <dbReference type="NCBI Taxonomy" id="2826707"/>
    <lineage>
        <taxon>Viruses</taxon>
        <taxon>Duplodnaviria</taxon>
        <taxon>Heunggongvirae</taxon>
        <taxon>Uroviricota</taxon>
        <taxon>Caudoviricetes</taxon>
    </lineage>
</organism>
<reference evidence="1" key="1">
    <citation type="journal article" date="2021" name="Proc. Natl. Acad. Sci. U.S.A.">
        <title>A Catalog of Tens of Thousands of Viruses from Human Metagenomes Reveals Hidden Associations with Chronic Diseases.</title>
        <authorList>
            <person name="Tisza M.J."/>
            <person name="Buck C.B."/>
        </authorList>
    </citation>
    <scope>NUCLEOTIDE SEQUENCE</scope>
    <source>
        <strain evidence="1">CtuID12</strain>
    </source>
</reference>
<protein>
    <submittedName>
        <fullName evidence="1">Uncharacterized protein</fullName>
    </submittedName>
</protein>